<organism evidence="1 2">
    <name type="scientific">Trema orientale</name>
    <name type="common">Charcoal tree</name>
    <name type="synonym">Celtis orientalis</name>
    <dbReference type="NCBI Taxonomy" id="63057"/>
    <lineage>
        <taxon>Eukaryota</taxon>
        <taxon>Viridiplantae</taxon>
        <taxon>Streptophyta</taxon>
        <taxon>Embryophyta</taxon>
        <taxon>Tracheophyta</taxon>
        <taxon>Spermatophyta</taxon>
        <taxon>Magnoliopsida</taxon>
        <taxon>eudicotyledons</taxon>
        <taxon>Gunneridae</taxon>
        <taxon>Pentapetalae</taxon>
        <taxon>rosids</taxon>
        <taxon>fabids</taxon>
        <taxon>Rosales</taxon>
        <taxon>Cannabaceae</taxon>
        <taxon>Trema</taxon>
    </lineage>
</organism>
<evidence type="ECO:0000313" key="2">
    <source>
        <dbReference type="Proteomes" id="UP000237000"/>
    </source>
</evidence>
<reference evidence="2" key="1">
    <citation type="submission" date="2016-06" db="EMBL/GenBank/DDBJ databases">
        <title>Parallel loss of symbiosis genes in relatives of nitrogen-fixing non-legume Parasponia.</title>
        <authorList>
            <person name="Van Velzen R."/>
            <person name="Holmer R."/>
            <person name="Bu F."/>
            <person name="Rutten L."/>
            <person name="Van Zeijl A."/>
            <person name="Liu W."/>
            <person name="Santuari L."/>
            <person name="Cao Q."/>
            <person name="Sharma T."/>
            <person name="Shen D."/>
            <person name="Roswanjaya Y."/>
            <person name="Wardhani T."/>
            <person name="Kalhor M.S."/>
            <person name="Jansen J."/>
            <person name="Van den Hoogen J."/>
            <person name="Gungor B."/>
            <person name="Hartog M."/>
            <person name="Hontelez J."/>
            <person name="Verver J."/>
            <person name="Yang W.-C."/>
            <person name="Schijlen E."/>
            <person name="Repin R."/>
            <person name="Schilthuizen M."/>
            <person name="Schranz E."/>
            <person name="Heidstra R."/>
            <person name="Miyata K."/>
            <person name="Fedorova E."/>
            <person name="Kohlen W."/>
            <person name="Bisseling T."/>
            <person name="Smit S."/>
            <person name="Geurts R."/>
        </authorList>
    </citation>
    <scope>NUCLEOTIDE SEQUENCE [LARGE SCALE GENOMIC DNA]</scope>
    <source>
        <strain evidence="2">cv. RG33-2</strain>
    </source>
</reference>
<gene>
    <name evidence="1" type="ORF">TorRG33x02_245500</name>
</gene>
<dbReference type="InParanoid" id="A0A2P5DPQ5"/>
<dbReference type="AlphaFoldDB" id="A0A2P5DPQ5"/>
<sequence>MVSSALGINGPLLNIKYCAWWKSKTHSEAGRAAMIKSIALALLICAMQSNDSLANELDSIAREFWKSTEMNTALIAKIELATPHGT</sequence>
<dbReference type="EMBL" id="JXTC01000257">
    <property type="protein sequence ID" value="PON75260.1"/>
    <property type="molecule type" value="Genomic_DNA"/>
</dbReference>
<comment type="caution">
    <text evidence="1">The sequence shown here is derived from an EMBL/GenBank/DDBJ whole genome shotgun (WGS) entry which is preliminary data.</text>
</comment>
<evidence type="ECO:0000313" key="1">
    <source>
        <dbReference type="EMBL" id="PON75260.1"/>
    </source>
</evidence>
<proteinExistence type="predicted"/>
<accession>A0A2P5DPQ5</accession>
<dbReference type="Proteomes" id="UP000237000">
    <property type="component" value="Unassembled WGS sequence"/>
</dbReference>
<keyword evidence="2" id="KW-1185">Reference proteome</keyword>
<protein>
    <submittedName>
        <fullName evidence="1">Uncharacterized protein</fullName>
    </submittedName>
</protein>
<name>A0A2P5DPQ5_TREOI</name>